<evidence type="ECO:0000313" key="1">
    <source>
        <dbReference type="EMBL" id="GJD61775.1"/>
    </source>
</evidence>
<organism evidence="1 2">
    <name type="scientific">Methylobacterium frigidaeris</name>
    <dbReference type="NCBI Taxonomy" id="2038277"/>
    <lineage>
        <taxon>Bacteria</taxon>
        <taxon>Pseudomonadati</taxon>
        <taxon>Pseudomonadota</taxon>
        <taxon>Alphaproteobacteria</taxon>
        <taxon>Hyphomicrobiales</taxon>
        <taxon>Methylobacteriaceae</taxon>
        <taxon>Methylobacterium</taxon>
    </lineage>
</organism>
<dbReference type="Proteomes" id="UP001055286">
    <property type="component" value="Unassembled WGS sequence"/>
</dbReference>
<dbReference type="EMBL" id="BPQJ01000007">
    <property type="protein sequence ID" value="GJD61775.1"/>
    <property type="molecule type" value="Genomic_DNA"/>
</dbReference>
<reference evidence="1" key="1">
    <citation type="journal article" date="2016" name="Front. Microbiol.">
        <title>Genome Sequence of the Piezophilic, Mesophilic Sulfate-Reducing Bacterium Desulfovibrio indicus J2T.</title>
        <authorList>
            <person name="Cao J."/>
            <person name="Maignien L."/>
            <person name="Shao Z."/>
            <person name="Alain K."/>
            <person name="Jebbar M."/>
        </authorList>
    </citation>
    <scope>NUCLEOTIDE SEQUENCE</scope>
    <source>
        <strain evidence="1">JCM 32048</strain>
    </source>
</reference>
<proteinExistence type="predicted"/>
<keyword evidence="2" id="KW-1185">Reference proteome</keyword>
<evidence type="ECO:0000313" key="2">
    <source>
        <dbReference type="Proteomes" id="UP001055286"/>
    </source>
</evidence>
<protein>
    <submittedName>
        <fullName evidence="1">Uncharacterized protein</fullName>
    </submittedName>
</protein>
<dbReference type="RefSeq" id="WP_133123639.1">
    <property type="nucleotide sequence ID" value="NZ_BPQJ01000007.1"/>
</dbReference>
<sequence length="62" mass="6599">MERPLGELANLAKAAARSVVGETTSLDAWLQREYTVSGEGAITIVVVFPSARLPELSGDQLL</sequence>
<comment type="caution">
    <text evidence="1">The sequence shown here is derived from an EMBL/GenBank/DDBJ whole genome shotgun (WGS) entry which is preliminary data.</text>
</comment>
<reference evidence="1" key="2">
    <citation type="submission" date="2021-08" db="EMBL/GenBank/DDBJ databases">
        <authorList>
            <person name="Tani A."/>
            <person name="Ola A."/>
            <person name="Ogura Y."/>
            <person name="Katsura K."/>
            <person name="Hayashi T."/>
        </authorList>
    </citation>
    <scope>NUCLEOTIDE SEQUENCE</scope>
    <source>
        <strain evidence="1">JCM 32048</strain>
    </source>
</reference>
<dbReference type="AlphaFoldDB" id="A0AA37H9H1"/>
<accession>A0AA37H9H1</accession>
<gene>
    <name evidence="1" type="ORF">MPEAHAMD_1922</name>
</gene>
<name>A0AA37H9H1_9HYPH</name>